<evidence type="ECO:0000313" key="1">
    <source>
        <dbReference type="EMBL" id="PZR05955.1"/>
    </source>
</evidence>
<gene>
    <name evidence="1" type="ORF">DI536_31335</name>
</gene>
<proteinExistence type="predicted"/>
<evidence type="ECO:0008006" key="3">
    <source>
        <dbReference type="Google" id="ProtNLM"/>
    </source>
</evidence>
<sequence length="96" mass="10037">MKSIALTCTAQSSLDVSNFSARVRRACVTLGLGLHQTEELACVVDALGTNAVVHGYGGTITVVLERCAWRVSTLDVGPGFTCRELERAEGGLALAA</sequence>
<evidence type="ECO:0000313" key="2">
    <source>
        <dbReference type="Proteomes" id="UP000249061"/>
    </source>
</evidence>
<dbReference type="Proteomes" id="UP000249061">
    <property type="component" value="Unassembled WGS sequence"/>
</dbReference>
<dbReference type="InterPro" id="IPR036890">
    <property type="entry name" value="HATPase_C_sf"/>
</dbReference>
<dbReference type="Gene3D" id="3.30.565.10">
    <property type="entry name" value="Histidine kinase-like ATPase, C-terminal domain"/>
    <property type="match status" value="1"/>
</dbReference>
<dbReference type="AlphaFoldDB" id="A0A2W5T3H9"/>
<name>A0A2W5T3H9_9BACT</name>
<reference evidence="1 2" key="1">
    <citation type="submission" date="2017-08" db="EMBL/GenBank/DDBJ databases">
        <title>Infants hospitalized years apart are colonized by the same room-sourced microbial strains.</title>
        <authorList>
            <person name="Brooks B."/>
            <person name="Olm M.R."/>
            <person name="Firek B.A."/>
            <person name="Baker R."/>
            <person name="Thomas B.C."/>
            <person name="Morowitz M.J."/>
            <person name="Banfield J.F."/>
        </authorList>
    </citation>
    <scope>NUCLEOTIDE SEQUENCE [LARGE SCALE GENOMIC DNA]</scope>
    <source>
        <strain evidence="1">S2_003_000_R2_14</strain>
    </source>
</reference>
<accession>A0A2W5T3H9</accession>
<dbReference type="EMBL" id="QFQP01000041">
    <property type="protein sequence ID" value="PZR05955.1"/>
    <property type="molecule type" value="Genomic_DNA"/>
</dbReference>
<organism evidence="1 2">
    <name type="scientific">Archangium gephyra</name>
    <dbReference type="NCBI Taxonomy" id="48"/>
    <lineage>
        <taxon>Bacteria</taxon>
        <taxon>Pseudomonadati</taxon>
        <taxon>Myxococcota</taxon>
        <taxon>Myxococcia</taxon>
        <taxon>Myxococcales</taxon>
        <taxon>Cystobacterineae</taxon>
        <taxon>Archangiaceae</taxon>
        <taxon>Archangium</taxon>
    </lineage>
</organism>
<comment type="caution">
    <text evidence="1">The sequence shown here is derived from an EMBL/GenBank/DDBJ whole genome shotgun (WGS) entry which is preliminary data.</text>
</comment>
<protein>
    <recommendedName>
        <fullName evidence="3">Histidine kinase/HSP90-like ATPase domain-containing protein</fullName>
    </recommendedName>
</protein>